<keyword evidence="3" id="KW-1185">Reference proteome</keyword>
<dbReference type="Proteomes" id="UP000688137">
    <property type="component" value="Unassembled WGS sequence"/>
</dbReference>
<proteinExistence type="predicted"/>
<accession>A0A8S1JPN5</accession>
<dbReference type="EMBL" id="CAJJDM010000002">
    <property type="protein sequence ID" value="CAD8043865.1"/>
    <property type="molecule type" value="Genomic_DNA"/>
</dbReference>
<evidence type="ECO:0000313" key="3">
    <source>
        <dbReference type="Proteomes" id="UP000688137"/>
    </source>
</evidence>
<feature type="region of interest" description="Disordered" evidence="1">
    <location>
        <begin position="58"/>
        <end position="82"/>
    </location>
</feature>
<comment type="caution">
    <text evidence="2">The sequence shown here is derived from an EMBL/GenBank/DDBJ whole genome shotgun (WGS) entry which is preliminary data.</text>
</comment>
<dbReference type="AlphaFoldDB" id="A0A8S1JPN5"/>
<feature type="region of interest" description="Disordered" evidence="1">
    <location>
        <begin position="1"/>
        <end position="30"/>
    </location>
</feature>
<dbReference type="OMA" id="YITCQIK"/>
<feature type="compositionally biased region" description="Basic and acidic residues" evidence="1">
    <location>
        <begin position="1"/>
        <end position="12"/>
    </location>
</feature>
<evidence type="ECO:0000256" key="1">
    <source>
        <dbReference type="SAM" id="MobiDB-lite"/>
    </source>
</evidence>
<feature type="compositionally biased region" description="Low complexity" evidence="1">
    <location>
        <begin position="69"/>
        <end position="82"/>
    </location>
</feature>
<organism evidence="2 3">
    <name type="scientific">Paramecium primaurelia</name>
    <dbReference type="NCBI Taxonomy" id="5886"/>
    <lineage>
        <taxon>Eukaryota</taxon>
        <taxon>Sar</taxon>
        <taxon>Alveolata</taxon>
        <taxon>Ciliophora</taxon>
        <taxon>Intramacronucleata</taxon>
        <taxon>Oligohymenophorea</taxon>
        <taxon>Peniculida</taxon>
        <taxon>Parameciidae</taxon>
        <taxon>Paramecium</taxon>
    </lineage>
</organism>
<name>A0A8S1JPN5_PARPR</name>
<gene>
    <name evidence="2" type="ORF">PPRIM_AZ9-3.1.T0050520</name>
</gene>
<evidence type="ECO:0000313" key="2">
    <source>
        <dbReference type="EMBL" id="CAD8043865.1"/>
    </source>
</evidence>
<reference evidence="2" key="1">
    <citation type="submission" date="2021-01" db="EMBL/GenBank/DDBJ databases">
        <authorList>
            <consortium name="Genoscope - CEA"/>
            <person name="William W."/>
        </authorList>
    </citation>
    <scope>NUCLEOTIDE SEQUENCE</scope>
</reference>
<protein>
    <submittedName>
        <fullName evidence="2">Uncharacterized protein</fullName>
    </submittedName>
</protein>
<sequence length="353" mass="42262">MKNQDEKKHQLDRIGTASTMAQTGQQSHFQQQFQCEFTQTTFGKMKKEQNYKINNRYQKQDNNDEPVDQDQQISDNQNQQEIQQFQQKELQTKQKKTKEDEYQKLIKFNEDQYNDCNQYSEPDQNQESPVMKPKKIQGDHLYITCQIKPFGEFLLKYHLQDIAHPYIKKRTTTKCCFFAVNTKQSLYQTQKQNLIKVGQMLYDDTNEDHCNLLYSIFYLLFQLEKLSKRKSQEISKNKINLFQLLYTLSCVTSFRDDLYQIGKFDKEKIVSILFFCSKYIFELLQYGSLDPIFKNTESNGETFHNLMTCIHMGVFLYTSNSNFTYEQEIYQNLQNKNVKQLLDIWKENKFKNN</sequence>